<evidence type="ECO:0000256" key="4">
    <source>
        <dbReference type="ARBA" id="ARBA00023088"/>
    </source>
</evidence>
<dbReference type="EMBL" id="JACSPO010000010">
    <property type="protein sequence ID" value="MBD8063402.1"/>
    <property type="molecule type" value="Genomic_DNA"/>
</dbReference>
<dbReference type="RefSeq" id="WP_251840500.1">
    <property type="nucleotide sequence ID" value="NZ_JACSPO010000010.1"/>
</dbReference>
<evidence type="ECO:0000313" key="9">
    <source>
        <dbReference type="EMBL" id="MBD8063402.1"/>
    </source>
</evidence>
<keyword evidence="10" id="KW-1185">Reference proteome</keyword>
<dbReference type="Proteomes" id="UP000661894">
    <property type="component" value="Unassembled WGS sequence"/>
</dbReference>
<dbReference type="PROSITE" id="PS50847">
    <property type="entry name" value="GRAM_POS_ANCHORING"/>
    <property type="match status" value="1"/>
</dbReference>
<feature type="region of interest" description="Disordered" evidence="5">
    <location>
        <begin position="123"/>
        <end position="144"/>
    </location>
</feature>
<evidence type="ECO:0000256" key="7">
    <source>
        <dbReference type="SAM" id="SignalP"/>
    </source>
</evidence>
<organism evidence="9 10">
    <name type="scientific">Oceanitalea stevensii</name>
    <dbReference type="NCBI Taxonomy" id="2763072"/>
    <lineage>
        <taxon>Bacteria</taxon>
        <taxon>Bacillati</taxon>
        <taxon>Actinomycetota</taxon>
        <taxon>Actinomycetes</taxon>
        <taxon>Micrococcales</taxon>
        <taxon>Bogoriellaceae</taxon>
        <taxon>Georgenia</taxon>
    </lineage>
</organism>
<keyword evidence="3 7" id="KW-0732">Signal</keyword>
<reference evidence="9 10" key="1">
    <citation type="submission" date="2020-08" db="EMBL/GenBank/DDBJ databases">
        <title>A Genomic Blueprint of the Chicken Gut Microbiome.</title>
        <authorList>
            <person name="Gilroy R."/>
            <person name="Ravi A."/>
            <person name="Getino M."/>
            <person name="Pursley I."/>
            <person name="Horton D.L."/>
            <person name="Alikhan N.-F."/>
            <person name="Baker D."/>
            <person name="Gharbi K."/>
            <person name="Hall N."/>
            <person name="Watson M."/>
            <person name="Adriaenssens E.M."/>
            <person name="Foster-Nyarko E."/>
            <person name="Jarju S."/>
            <person name="Secka A."/>
            <person name="Antonio M."/>
            <person name="Oren A."/>
            <person name="Chaudhuri R."/>
            <person name="La Ragione R.M."/>
            <person name="Hildebrand F."/>
            <person name="Pallen M.J."/>
        </authorList>
    </citation>
    <scope>NUCLEOTIDE SEQUENCE [LARGE SCALE GENOMIC DNA]</scope>
    <source>
        <strain evidence="9 10">Sa1BUA1</strain>
    </source>
</reference>
<dbReference type="Pfam" id="PF00746">
    <property type="entry name" value="Gram_pos_anchor"/>
    <property type="match status" value="1"/>
</dbReference>
<keyword evidence="2" id="KW-0964">Secreted</keyword>
<keyword evidence="6" id="KW-0472">Membrane</keyword>
<accession>A0ABR8Z4Y8</accession>
<evidence type="ECO:0000256" key="2">
    <source>
        <dbReference type="ARBA" id="ARBA00022525"/>
    </source>
</evidence>
<evidence type="ECO:0000256" key="6">
    <source>
        <dbReference type="SAM" id="Phobius"/>
    </source>
</evidence>
<feature type="transmembrane region" description="Helical" evidence="6">
    <location>
        <begin position="152"/>
        <end position="170"/>
    </location>
</feature>
<keyword evidence="6" id="KW-1133">Transmembrane helix</keyword>
<keyword evidence="1" id="KW-0134">Cell wall</keyword>
<gene>
    <name evidence="9" type="ORF">H9624_13840</name>
</gene>
<sequence>MIRRAFAGLLAAALLVLAPSAAFGYSEDDFDAAISTTNPAPGEAFTVTVEAPSGTDVTLTISSDAVNDDDIQIAGTKSLTKTAVDGAAVFSVTLTEEAVYEIVATDNEGNVIETFQVVVGDGGATPAPGAGEDTDGAAGPSLPETGATATPLLIGGAVLLLVGAAALFLARRGKVTA</sequence>
<protein>
    <submittedName>
        <fullName evidence="9">LPXTG cell wall anchor domain-containing protein</fullName>
    </submittedName>
</protein>
<comment type="caution">
    <text evidence="9">The sequence shown here is derived from an EMBL/GenBank/DDBJ whole genome shotgun (WGS) entry which is preliminary data.</text>
</comment>
<proteinExistence type="predicted"/>
<evidence type="ECO:0000313" key="10">
    <source>
        <dbReference type="Proteomes" id="UP000661894"/>
    </source>
</evidence>
<keyword evidence="6" id="KW-0812">Transmembrane</keyword>
<feature type="domain" description="Gram-positive cocci surface proteins LPxTG" evidence="8">
    <location>
        <begin position="142"/>
        <end position="177"/>
    </location>
</feature>
<dbReference type="NCBIfam" id="TIGR01167">
    <property type="entry name" value="LPXTG_anchor"/>
    <property type="match status" value="1"/>
</dbReference>
<name>A0ABR8Z4Y8_9MICO</name>
<evidence type="ECO:0000259" key="8">
    <source>
        <dbReference type="PROSITE" id="PS50847"/>
    </source>
</evidence>
<evidence type="ECO:0000256" key="5">
    <source>
        <dbReference type="SAM" id="MobiDB-lite"/>
    </source>
</evidence>
<keyword evidence="4" id="KW-0572">Peptidoglycan-anchor</keyword>
<evidence type="ECO:0000256" key="3">
    <source>
        <dbReference type="ARBA" id="ARBA00022729"/>
    </source>
</evidence>
<feature type="chain" id="PRO_5046736658" evidence="7">
    <location>
        <begin position="25"/>
        <end position="177"/>
    </location>
</feature>
<dbReference type="InterPro" id="IPR019931">
    <property type="entry name" value="LPXTG_anchor"/>
</dbReference>
<evidence type="ECO:0000256" key="1">
    <source>
        <dbReference type="ARBA" id="ARBA00022512"/>
    </source>
</evidence>
<feature type="signal peptide" evidence="7">
    <location>
        <begin position="1"/>
        <end position="24"/>
    </location>
</feature>